<evidence type="ECO:0000313" key="2">
    <source>
        <dbReference type="Proteomes" id="UP000027135"/>
    </source>
</evidence>
<accession>A0A067RBQ7</accession>
<keyword evidence="2" id="KW-1185">Reference proteome</keyword>
<reference evidence="1 2" key="1">
    <citation type="journal article" date="2014" name="Nat. Commun.">
        <title>Molecular traces of alternative social organization in a termite genome.</title>
        <authorList>
            <person name="Terrapon N."/>
            <person name="Li C."/>
            <person name="Robertson H.M."/>
            <person name="Ji L."/>
            <person name="Meng X."/>
            <person name="Booth W."/>
            <person name="Chen Z."/>
            <person name="Childers C.P."/>
            <person name="Glastad K.M."/>
            <person name="Gokhale K."/>
            <person name="Gowin J."/>
            <person name="Gronenberg W."/>
            <person name="Hermansen R.A."/>
            <person name="Hu H."/>
            <person name="Hunt B.G."/>
            <person name="Huylmans A.K."/>
            <person name="Khalil S.M."/>
            <person name="Mitchell R.D."/>
            <person name="Munoz-Torres M.C."/>
            <person name="Mustard J.A."/>
            <person name="Pan H."/>
            <person name="Reese J.T."/>
            <person name="Scharf M.E."/>
            <person name="Sun F."/>
            <person name="Vogel H."/>
            <person name="Xiao J."/>
            <person name="Yang W."/>
            <person name="Yang Z."/>
            <person name="Yang Z."/>
            <person name="Zhou J."/>
            <person name="Zhu J."/>
            <person name="Brent C.S."/>
            <person name="Elsik C.G."/>
            <person name="Goodisman M.A."/>
            <person name="Liberles D.A."/>
            <person name="Roe R.M."/>
            <person name="Vargo E.L."/>
            <person name="Vilcinskas A."/>
            <person name="Wang J."/>
            <person name="Bornberg-Bauer E."/>
            <person name="Korb J."/>
            <person name="Zhang G."/>
            <person name="Liebig J."/>
        </authorList>
    </citation>
    <scope>NUCLEOTIDE SEQUENCE [LARGE SCALE GENOMIC DNA]</scope>
    <source>
        <tissue evidence="1">Whole organism</tissue>
    </source>
</reference>
<organism evidence="1 2">
    <name type="scientific">Zootermopsis nevadensis</name>
    <name type="common">Dampwood termite</name>
    <dbReference type="NCBI Taxonomy" id="136037"/>
    <lineage>
        <taxon>Eukaryota</taxon>
        <taxon>Metazoa</taxon>
        <taxon>Ecdysozoa</taxon>
        <taxon>Arthropoda</taxon>
        <taxon>Hexapoda</taxon>
        <taxon>Insecta</taxon>
        <taxon>Pterygota</taxon>
        <taxon>Neoptera</taxon>
        <taxon>Polyneoptera</taxon>
        <taxon>Dictyoptera</taxon>
        <taxon>Blattodea</taxon>
        <taxon>Blattoidea</taxon>
        <taxon>Termitoidae</taxon>
        <taxon>Termopsidae</taxon>
        <taxon>Zootermopsis</taxon>
    </lineage>
</organism>
<dbReference type="InParanoid" id="A0A067RBQ7"/>
<gene>
    <name evidence="1" type="ORF">L798_05193</name>
</gene>
<dbReference type="InterPro" id="IPR029034">
    <property type="entry name" value="Cystine-knot_cytokine"/>
</dbReference>
<sequence length="361" mass="41086">MKQILQDIIPKSKGVTDVLEASLYACKKCLLLDIQKQFDAAQPDMGRKRFAYSVYDERKRSLLVNMKKFLKMFLNMPVPGDKEINGKPFILLPVAILIEILRILKDFSDTVSASLNSNYLSSKIEYSVAPTIIHHLMKKQQNHSSTFTKEFSDNSEQYSAQSEVHTRIQPDSSVWSHVMSPNCNVRNFSCKTEVLQPGRKRSSRFDLELDTEFAHLPKAALEFLSYSSTSCPSNMNEPLIHQVDPHILNSLPVQPSWLPYQPREPLGGCPTQLWPHANPARIWPRILLMAKCVCDGLRCALHGTHRCITVKVAVVSLIRDTRDGRDHIRNVRRRMEMVAVGCVCAEQKSVLVNEHRPPILE</sequence>
<name>A0A067RBQ7_ZOONE</name>
<dbReference type="EMBL" id="KK852609">
    <property type="protein sequence ID" value="KDR20304.1"/>
    <property type="molecule type" value="Genomic_DNA"/>
</dbReference>
<protein>
    <submittedName>
        <fullName evidence="1">Uncharacterized protein</fullName>
    </submittedName>
</protein>
<dbReference type="AlphaFoldDB" id="A0A067RBQ7"/>
<dbReference type="Proteomes" id="UP000027135">
    <property type="component" value="Unassembled WGS sequence"/>
</dbReference>
<evidence type="ECO:0000313" key="1">
    <source>
        <dbReference type="EMBL" id="KDR20304.1"/>
    </source>
</evidence>
<proteinExistence type="predicted"/>
<dbReference type="Gene3D" id="2.10.90.10">
    <property type="entry name" value="Cystine-knot cytokines"/>
    <property type="match status" value="1"/>
</dbReference>